<organism evidence="8 9">
    <name type="scientific">Cuscuta campestris</name>
    <dbReference type="NCBI Taxonomy" id="132261"/>
    <lineage>
        <taxon>Eukaryota</taxon>
        <taxon>Viridiplantae</taxon>
        <taxon>Streptophyta</taxon>
        <taxon>Embryophyta</taxon>
        <taxon>Tracheophyta</taxon>
        <taxon>Spermatophyta</taxon>
        <taxon>Magnoliopsida</taxon>
        <taxon>eudicotyledons</taxon>
        <taxon>Gunneridae</taxon>
        <taxon>Pentapetalae</taxon>
        <taxon>asterids</taxon>
        <taxon>lamiids</taxon>
        <taxon>Solanales</taxon>
        <taxon>Convolvulaceae</taxon>
        <taxon>Cuscuteae</taxon>
        <taxon>Cuscuta</taxon>
        <taxon>Cuscuta subgen. Grammica</taxon>
        <taxon>Cuscuta sect. Cleistogrammica</taxon>
    </lineage>
</organism>
<gene>
    <name evidence="8" type="ORF">CCAM_LOCUS10617</name>
</gene>
<evidence type="ECO:0000256" key="2">
    <source>
        <dbReference type="ARBA" id="ARBA00012169"/>
    </source>
</evidence>
<protein>
    <recommendedName>
        <fullName evidence="2">1-phosphatidylinositol 4-kinase</fullName>
        <ecNumber evidence="2">2.7.1.67</ecNumber>
    </recommendedName>
</protein>
<keyword evidence="4" id="KW-0547">Nucleotide-binding</keyword>
<accession>A0A484KS75</accession>
<sequence>MRFFEMAVAVDQHNYGFKLFGRPPRCKLQSYSQLDFSNLESSQTNPTCPQEHAAFEFPNMHKSYSSPCLSLSKKVDDELDTYNPPRIEIIAGHGAPRVHALVIEVAIILASGIIPEPVPSGLGGAYFLQSSNGNRVAVAKPIDEEPLAINNPKGFGGRMLGQPGLKPSIRVGETGFRELAAYLLDHGGFAGVPPTALVKISHVAFNINTSKSISPPPYKIASLQRFVDHDTDAGEIGPSCFSVASVHSIGILDVRLLNLDRHAGNILLKHRQEGYAVESAKLVPIDHGLCLPESLDDPYFEWLHWPQASIPFSESEIEYINSLDPFKDAELIRNRLPSIKESSIRVLVVCTIFLKSAAAFGLCLADIGEMMTREFCGGEERWSVLETLCSKAKASLETTRTIVVNTNVDQNIDEEDYEVFQLDDESESVIIEEGSLGRAKILQSTVISGKPPKIPRFSSLGSMNTLDDSVINFFCQKSSGDGGIKEDDEYCNAREFQKGGGLMKSKSYSAATYQTDCEGICFGEISSTEWEMFLEAFQKILPEAFEVRKCGGLSKQRLGSSY</sequence>
<name>A0A484KS75_9ASTE</name>
<evidence type="ECO:0000256" key="5">
    <source>
        <dbReference type="ARBA" id="ARBA00022777"/>
    </source>
</evidence>
<dbReference type="GO" id="GO:0005524">
    <property type="term" value="F:ATP binding"/>
    <property type="evidence" value="ECO:0007669"/>
    <property type="project" value="UniProtKB-KW"/>
</dbReference>
<comment type="similarity">
    <text evidence="1">Belongs to the PI3/PI4-kinase family. Type II PI4K subfamily.</text>
</comment>
<evidence type="ECO:0000256" key="4">
    <source>
        <dbReference type="ARBA" id="ARBA00022741"/>
    </source>
</evidence>
<dbReference type="GO" id="GO:0004430">
    <property type="term" value="F:1-phosphatidylinositol 4-kinase activity"/>
    <property type="evidence" value="ECO:0007669"/>
    <property type="project" value="UniProtKB-EC"/>
</dbReference>
<evidence type="ECO:0000313" key="8">
    <source>
        <dbReference type="EMBL" id="VFQ68841.1"/>
    </source>
</evidence>
<keyword evidence="5" id="KW-0418">Kinase</keyword>
<dbReference type="EMBL" id="OOIL02000746">
    <property type="protein sequence ID" value="VFQ68841.1"/>
    <property type="molecule type" value="Genomic_DNA"/>
</dbReference>
<dbReference type="Proteomes" id="UP000595140">
    <property type="component" value="Unassembled WGS sequence"/>
</dbReference>
<dbReference type="OrthoDB" id="5839at2759"/>
<proteinExistence type="inferred from homology"/>
<dbReference type="InterPro" id="IPR000403">
    <property type="entry name" value="PI3/4_kinase_cat_dom"/>
</dbReference>
<dbReference type="AlphaFoldDB" id="A0A484KS75"/>
<dbReference type="PROSITE" id="PS50290">
    <property type="entry name" value="PI3_4_KINASE_3"/>
    <property type="match status" value="1"/>
</dbReference>
<dbReference type="PANTHER" id="PTHR45800:SF21">
    <property type="entry name" value="PHOSPHATIDYLINOSITOL 4-KINASE GAMMA 8"/>
    <property type="match status" value="1"/>
</dbReference>
<keyword evidence="6" id="KW-0067">ATP-binding</keyword>
<dbReference type="InterPro" id="IPR044571">
    <property type="entry name" value="P4KG1-8"/>
</dbReference>
<evidence type="ECO:0000256" key="6">
    <source>
        <dbReference type="ARBA" id="ARBA00022840"/>
    </source>
</evidence>
<evidence type="ECO:0000259" key="7">
    <source>
        <dbReference type="PROSITE" id="PS50290"/>
    </source>
</evidence>
<dbReference type="EC" id="2.7.1.67" evidence="2"/>
<evidence type="ECO:0000256" key="1">
    <source>
        <dbReference type="ARBA" id="ARBA00008941"/>
    </source>
</evidence>
<evidence type="ECO:0000256" key="3">
    <source>
        <dbReference type="ARBA" id="ARBA00022679"/>
    </source>
</evidence>
<keyword evidence="3" id="KW-0808">Transferase</keyword>
<keyword evidence="9" id="KW-1185">Reference proteome</keyword>
<dbReference type="Pfam" id="PF00454">
    <property type="entry name" value="PI3_PI4_kinase"/>
    <property type="match status" value="1"/>
</dbReference>
<dbReference type="PANTHER" id="PTHR45800">
    <property type="entry name" value="PHOSPHATIDYLINOSITOL 4-KINASE GAMMA"/>
    <property type="match status" value="1"/>
</dbReference>
<feature type="domain" description="PI3K/PI4K catalytic" evidence="7">
    <location>
        <begin position="112"/>
        <end position="405"/>
    </location>
</feature>
<reference evidence="8 9" key="1">
    <citation type="submission" date="2018-04" db="EMBL/GenBank/DDBJ databases">
        <authorList>
            <person name="Vogel A."/>
        </authorList>
    </citation>
    <scope>NUCLEOTIDE SEQUENCE [LARGE SCALE GENOMIC DNA]</scope>
</reference>
<evidence type="ECO:0000313" key="9">
    <source>
        <dbReference type="Proteomes" id="UP000595140"/>
    </source>
</evidence>